<feature type="compositionally biased region" description="Basic residues" evidence="1">
    <location>
        <begin position="9"/>
        <end position="19"/>
    </location>
</feature>
<feature type="compositionally biased region" description="Basic residues" evidence="1">
    <location>
        <begin position="79"/>
        <end position="89"/>
    </location>
</feature>
<evidence type="ECO:0000313" key="3">
    <source>
        <dbReference type="Proteomes" id="UP000253472"/>
    </source>
</evidence>
<protein>
    <submittedName>
        <fullName evidence="2">Uncharacterized protein</fullName>
    </submittedName>
</protein>
<feature type="region of interest" description="Disordered" evidence="1">
    <location>
        <begin position="206"/>
        <end position="267"/>
    </location>
</feature>
<feature type="compositionally biased region" description="Low complexity" evidence="1">
    <location>
        <begin position="210"/>
        <end position="225"/>
    </location>
</feature>
<gene>
    <name evidence="2" type="ORF">Cantr_00025</name>
</gene>
<feature type="region of interest" description="Disordered" evidence="1">
    <location>
        <begin position="296"/>
        <end position="339"/>
    </location>
</feature>
<feature type="compositionally biased region" description="Basic residues" evidence="1">
    <location>
        <begin position="61"/>
        <end position="71"/>
    </location>
</feature>
<reference evidence="2 3" key="1">
    <citation type="submission" date="2018-06" db="EMBL/GenBank/DDBJ databases">
        <title>Whole genome sequencing of Candida tropicalis (genome annotated by CSBL at Korea University).</title>
        <authorList>
            <person name="Ahn J."/>
        </authorList>
    </citation>
    <scope>NUCLEOTIDE SEQUENCE [LARGE SCALE GENOMIC DNA]</scope>
    <source>
        <strain evidence="2 3">ATCC 20962</strain>
    </source>
</reference>
<dbReference type="AlphaFoldDB" id="A0A367YFN3"/>
<name>A0A367YFN3_9ASCO</name>
<evidence type="ECO:0000256" key="1">
    <source>
        <dbReference type="SAM" id="MobiDB-lite"/>
    </source>
</evidence>
<comment type="caution">
    <text evidence="2">The sequence shown here is derived from an EMBL/GenBank/DDBJ whole genome shotgun (WGS) entry which is preliminary data.</text>
</comment>
<feature type="region of interest" description="Disordered" evidence="1">
    <location>
        <begin position="1"/>
        <end position="120"/>
    </location>
</feature>
<feature type="compositionally biased region" description="Acidic residues" evidence="1">
    <location>
        <begin position="313"/>
        <end position="339"/>
    </location>
</feature>
<proteinExistence type="predicted"/>
<sequence>MAISIDLAHHHHHHHHHPHNINSTYGTPGLPGMPLSPQHTDLKIRDLSPPLPPYYNEKNSHPHIHRQNLHHSHQDAQPLRHRPSKKLNMKRSFSVNSLKNTNSVEYHPLTDNSVHDTDHYDNNDTETMEIDEYDSDEISCSSCLSTPSKTNFSFLFDINAPHSIPMTKPPSYTNSSILSSLTGSNFSLSLASPPSFASKLYIPTSTSTVSCSPITTTSMSPSSSVDSKRSRRSLCRSPSSDSLHVILKKSTPSPSPLGHNDKTSSHMKSMYSNLTSSLKSFRNRLTSYNRESIISMMTESPRLTDDRLPLVPETEEEEEEDDEEEEIEEELEHVDDNENDEATSMQELTTFKSSGAHNANNSYKVGLARVKFKAREQRSNREFLRLYAFDHHARTRSLTLPNCISPDEVKRILKLNPNMKKFHYKYNIHRISNLSRDKLWSNVILPPRNDDSPGLFIDGEKYVYVDGEEQTSYSIVRKQGVYLPWVLKQSIRPAGVLPKSKCVFNSEAPNSGVTNCQFTVKGWCNPRWVDISEE</sequence>
<organism evidence="2 3">
    <name type="scientific">Candida viswanathii</name>
    <dbReference type="NCBI Taxonomy" id="5486"/>
    <lineage>
        <taxon>Eukaryota</taxon>
        <taxon>Fungi</taxon>
        <taxon>Dikarya</taxon>
        <taxon>Ascomycota</taxon>
        <taxon>Saccharomycotina</taxon>
        <taxon>Pichiomycetes</taxon>
        <taxon>Debaryomycetaceae</taxon>
        <taxon>Candida/Lodderomyces clade</taxon>
        <taxon>Candida</taxon>
    </lineage>
</organism>
<dbReference type="OrthoDB" id="4088353at2759"/>
<feature type="compositionally biased region" description="Polar residues" evidence="1">
    <location>
        <begin position="91"/>
        <end position="104"/>
    </location>
</feature>
<keyword evidence="3" id="KW-1185">Reference proteome</keyword>
<evidence type="ECO:0000313" key="2">
    <source>
        <dbReference type="EMBL" id="RCK64658.1"/>
    </source>
</evidence>
<dbReference type="EMBL" id="QLNQ01000022">
    <property type="protein sequence ID" value="RCK64658.1"/>
    <property type="molecule type" value="Genomic_DNA"/>
</dbReference>
<dbReference type="Proteomes" id="UP000253472">
    <property type="component" value="Unassembled WGS sequence"/>
</dbReference>
<accession>A0A367YFN3</accession>